<name>A0A840U496_9BACT</name>
<evidence type="ECO:0008006" key="5">
    <source>
        <dbReference type="Google" id="ProtNLM"/>
    </source>
</evidence>
<feature type="region of interest" description="Disordered" evidence="1">
    <location>
        <begin position="105"/>
        <end position="128"/>
    </location>
</feature>
<keyword evidence="2" id="KW-0812">Transmembrane</keyword>
<dbReference type="AlphaFoldDB" id="A0A840U496"/>
<dbReference type="Pfam" id="PF13571">
    <property type="entry name" value="DUF4133"/>
    <property type="match status" value="1"/>
</dbReference>
<reference evidence="3 4" key="1">
    <citation type="submission" date="2020-08" db="EMBL/GenBank/DDBJ databases">
        <title>Genomic Encyclopedia of Type Strains, Phase IV (KMG-IV): sequencing the most valuable type-strain genomes for metagenomic binning, comparative biology and taxonomic classification.</title>
        <authorList>
            <person name="Goeker M."/>
        </authorList>
    </citation>
    <scope>NUCLEOTIDE SEQUENCE [LARGE SCALE GENOMIC DNA]</scope>
    <source>
        <strain evidence="3 4">DSM 105074</strain>
    </source>
</reference>
<dbReference type="Proteomes" id="UP000557307">
    <property type="component" value="Unassembled WGS sequence"/>
</dbReference>
<dbReference type="EMBL" id="JACHGF010000010">
    <property type="protein sequence ID" value="MBB5286659.1"/>
    <property type="molecule type" value="Genomic_DNA"/>
</dbReference>
<evidence type="ECO:0000313" key="4">
    <source>
        <dbReference type="Proteomes" id="UP000557307"/>
    </source>
</evidence>
<evidence type="ECO:0000256" key="2">
    <source>
        <dbReference type="SAM" id="Phobius"/>
    </source>
</evidence>
<feature type="transmembrane region" description="Helical" evidence="2">
    <location>
        <begin position="49"/>
        <end position="70"/>
    </location>
</feature>
<evidence type="ECO:0000256" key="1">
    <source>
        <dbReference type="SAM" id="MobiDB-lite"/>
    </source>
</evidence>
<comment type="caution">
    <text evidence="3">The sequence shown here is derived from an EMBL/GenBank/DDBJ whole genome shotgun (WGS) entry which is preliminary data.</text>
</comment>
<organism evidence="3 4">
    <name type="scientific">Rhabdobacter roseus</name>
    <dbReference type="NCBI Taxonomy" id="1655419"/>
    <lineage>
        <taxon>Bacteria</taxon>
        <taxon>Pseudomonadati</taxon>
        <taxon>Bacteroidota</taxon>
        <taxon>Cytophagia</taxon>
        <taxon>Cytophagales</taxon>
        <taxon>Cytophagaceae</taxon>
        <taxon>Rhabdobacter</taxon>
    </lineage>
</organism>
<keyword evidence="2" id="KW-0472">Membrane</keyword>
<protein>
    <recommendedName>
        <fullName evidence="5">DUF4133 domain-containing protein</fullName>
    </recommendedName>
</protein>
<dbReference type="InterPro" id="IPR025407">
    <property type="entry name" value="DUF4133"/>
</dbReference>
<keyword evidence="4" id="KW-1185">Reference proteome</keyword>
<keyword evidence="2" id="KW-1133">Transmembrane helix</keyword>
<evidence type="ECO:0000313" key="3">
    <source>
        <dbReference type="EMBL" id="MBB5286659.1"/>
    </source>
</evidence>
<accession>A0A840U496</accession>
<dbReference type="RefSeq" id="WP_184178014.1">
    <property type="nucleotide sequence ID" value="NZ_JACHGF010000010.1"/>
</dbReference>
<gene>
    <name evidence="3" type="ORF">HNQ92_004820</name>
</gene>
<feature type="transmembrane region" description="Helical" evidence="2">
    <location>
        <begin position="25"/>
        <end position="43"/>
    </location>
</feature>
<proteinExistence type="predicted"/>
<sequence>MANQKYPINKSINRSIEFHGLKAQYIGYMGGSMGTLFVLYVLLYSVLGLSSYLCIGVVLVAGTALTLTLYSLSNRYGEHGLVKVLVRRRVPDHLRARGRKAFFFPRKRGNGRSQAANRGRPQGKPERL</sequence>